<feature type="region of interest" description="Disordered" evidence="1">
    <location>
        <begin position="270"/>
        <end position="474"/>
    </location>
</feature>
<proteinExistence type="predicted"/>
<keyword evidence="3" id="KW-1185">Reference proteome</keyword>
<feature type="compositionally biased region" description="Low complexity" evidence="1">
    <location>
        <begin position="280"/>
        <end position="290"/>
    </location>
</feature>
<evidence type="ECO:0008006" key="4">
    <source>
        <dbReference type="Google" id="ProtNLM"/>
    </source>
</evidence>
<sequence length="512" mass="58152">MAMWSEELRRLTLFDGEAELTPESRPVWQQNMELRTKFVRYPGPKPDGLHPTHFWFLEHYGLLPYFLQMPVEGIPAKVFFSIVSTCRYVTVAERTEHLELRGLTGRKLVVSPEVMRKPLASPRDAAHNEEQGAAWPNQIINDYLLCKASSGPTPSRRYNLPAVSTFLRLTCYRLVNWAHMLAGGLASAVKEYVRKFSGGPGEAVVMVSWAPALMKIIKHNRALLFDSPLDCPEPWEVYTDCSGSYEQADVLRGVHSRRAVAKDALPRTLRLRPEERIENASQQAPAQPSQGRDEPRHHPRHRRRETQTATRPTRITRTTAEPEVGVVPSRRGKSRKYQAVAPKQPPRKEPRVGEPPQQSKGRQGDTAIPGFEPSDDELPMGTLRRDISRLRQEGQRTEPLVIRETGGRQALNGSRQKAIEQIPLPPPGQKKKKNKTPAVQPGPERNSSAKPRLENNTWHRQPLKRSARTSDHAIPMKRFRDFTLSCLYSSGQHPRPPAFLNRSRWGRPCWTG</sequence>
<feature type="compositionally biased region" description="Basic and acidic residues" evidence="1">
    <location>
        <begin position="383"/>
        <end position="396"/>
    </location>
</feature>
<comment type="caution">
    <text evidence="2">The sequence shown here is derived from an EMBL/GenBank/DDBJ whole genome shotgun (WGS) entry which is preliminary data.</text>
</comment>
<name>A0ABD1YRG6_9MARC</name>
<accession>A0ABD1YRG6</accession>
<dbReference type="EMBL" id="JBHFFA010000003">
    <property type="protein sequence ID" value="KAL2633371.1"/>
    <property type="molecule type" value="Genomic_DNA"/>
</dbReference>
<gene>
    <name evidence="2" type="ORF">R1flu_004850</name>
</gene>
<evidence type="ECO:0000313" key="3">
    <source>
        <dbReference type="Proteomes" id="UP001605036"/>
    </source>
</evidence>
<dbReference type="AlphaFoldDB" id="A0ABD1YRG6"/>
<reference evidence="2 3" key="1">
    <citation type="submission" date="2024-09" db="EMBL/GenBank/DDBJ databases">
        <title>Chromosome-scale assembly of Riccia fluitans.</title>
        <authorList>
            <person name="Paukszto L."/>
            <person name="Sawicki J."/>
            <person name="Karawczyk K."/>
            <person name="Piernik-Szablinska J."/>
            <person name="Szczecinska M."/>
            <person name="Mazdziarz M."/>
        </authorList>
    </citation>
    <scope>NUCLEOTIDE SEQUENCE [LARGE SCALE GENOMIC DNA]</scope>
    <source>
        <strain evidence="2">Rf_01</strain>
        <tissue evidence="2">Aerial parts of the thallus</tissue>
    </source>
</reference>
<organism evidence="2 3">
    <name type="scientific">Riccia fluitans</name>
    <dbReference type="NCBI Taxonomy" id="41844"/>
    <lineage>
        <taxon>Eukaryota</taxon>
        <taxon>Viridiplantae</taxon>
        <taxon>Streptophyta</taxon>
        <taxon>Embryophyta</taxon>
        <taxon>Marchantiophyta</taxon>
        <taxon>Marchantiopsida</taxon>
        <taxon>Marchantiidae</taxon>
        <taxon>Marchantiales</taxon>
        <taxon>Ricciaceae</taxon>
        <taxon>Riccia</taxon>
    </lineage>
</organism>
<feature type="compositionally biased region" description="Low complexity" evidence="1">
    <location>
        <begin position="307"/>
        <end position="323"/>
    </location>
</feature>
<dbReference type="Proteomes" id="UP001605036">
    <property type="component" value="Unassembled WGS sequence"/>
</dbReference>
<feature type="compositionally biased region" description="Polar residues" evidence="1">
    <location>
        <begin position="445"/>
        <end position="459"/>
    </location>
</feature>
<evidence type="ECO:0000256" key="1">
    <source>
        <dbReference type="SAM" id="MobiDB-lite"/>
    </source>
</evidence>
<evidence type="ECO:0000313" key="2">
    <source>
        <dbReference type="EMBL" id="KAL2633371.1"/>
    </source>
</evidence>
<protein>
    <recommendedName>
        <fullName evidence="4">Aminotransferase-like plant mobile domain-containing protein</fullName>
    </recommendedName>
</protein>